<dbReference type="HOGENOM" id="CLU_104115_1_0_9"/>
<keyword evidence="1" id="KW-0812">Transmembrane</keyword>
<name>A0A125W2G1_ENTFL</name>
<organism evidence="2 3">
    <name type="scientific">Enterococcus faecalis TX4248</name>
    <dbReference type="NCBI Taxonomy" id="749495"/>
    <lineage>
        <taxon>Bacteria</taxon>
        <taxon>Bacillati</taxon>
        <taxon>Bacillota</taxon>
        <taxon>Bacilli</taxon>
        <taxon>Lactobacillales</taxon>
        <taxon>Enterococcaceae</taxon>
        <taxon>Enterococcus</taxon>
    </lineage>
</organism>
<evidence type="ECO:0008006" key="4">
    <source>
        <dbReference type="Google" id="ProtNLM"/>
    </source>
</evidence>
<evidence type="ECO:0000313" key="3">
    <source>
        <dbReference type="Proteomes" id="UP000004846"/>
    </source>
</evidence>
<dbReference type="GeneID" id="60894655"/>
<protein>
    <recommendedName>
        <fullName evidence="4">QueT transporter</fullName>
    </recommendedName>
</protein>
<sequence length="168" mass="18861">MQNSFQANRKLRTVLANGIIMGLYIVLSLLVRPVSSGMIQFRISESLNHLVVFNRKLMWGVLGGVIFFNLFFGFGVMDALFGGAQTLFALSLTAFLQKKVPSIPVRMCLNSLFFTVSMFFIAFMLVPSGGQAFWTTYGWLALSEAIIMTISAPIMYFINKSLKFETRI</sequence>
<evidence type="ECO:0000256" key="1">
    <source>
        <dbReference type="SAM" id="Phobius"/>
    </source>
</evidence>
<feature type="transmembrane region" description="Helical" evidence="1">
    <location>
        <begin position="56"/>
        <end position="74"/>
    </location>
</feature>
<dbReference type="InterPro" id="IPR010387">
    <property type="entry name" value="QueT"/>
</dbReference>
<feature type="transmembrane region" description="Helical" evidence="1">
    <location>
        <begin position="108"/>
        <end position="126"/>
    </location>
</feature>
<dbReference type="Pfam" id="PF06177">
    <property type="entry name" value="QueT"/>
    <property type="match status" value="1"/>
</dbReference>
<dbReference type="PANTHER" id="PTHR40044:SF1">
    <property type="entry name" value="INTEGRAL MEMBRANE PROTEIN"/>
    <property type="match status" value="1"/>
</dbReference>
<dbReference type="PIRSF" id="PIRSF031501">
    <property type="entry name" value="QueT"/>
    <property type="match status" value="1"/>
</dbReference>
<reference evidence="3" key="1">
    <citation type="submission" date="2010-07" db="EMBL/GenBank/DDBJ databases">
        <authorList>
            <person name="Weinstock G."/>
            <person name="Sodergren E."/>
            <person name="Clifton S."/>
            <person name="Fulton L."/>
            <person name="Fulton B."/>
            <person name="Courtney L."/>
            <person name="Fronick C."/>
            <person name="Harrison M."/>
            <person name="Strong C."/>
            <person name="Farmer C."/>
            <person name="Delahaunty K."/>
            <person name="Markovic C."/>
            <person name="Hall O."/>
            <person name="Minx P."/>
            <person name="Tomlinson C."/>
            <person name="Mitreva M."/>
            <person name="Hou S."/>
            <person name="Chen J."/>
            <person name="Wollam A."/>
            <person name="Pepin K.H."/>
            <person name="Johnson M."/>
            <person name="Bhonagiri V."/>
            <person name="Zhang X."/>
            <person name="Suruliraj S."/>
            <person name="Warren W."/>
            <person name="Chinwalla A."/>
            <person name="Mardis E.R."/>
            <person name="Wilson R.K."/>
        </authorList>
    </citation>
    <scope>NUCLEOTIDE SEQUENCE [LARGE SCALE GENOMIC DNA]</scope>
    <source>
        <strain evidence="3">TX4248</strain>
    </source>
</reference>
<dbReference type="PANTHER" id="PTHR40044">
    <property type="entry name" value="INTEGRAL MEMBRANE PROTEIN-RELATED"/>
    <property type="match status" value="1"/>
</dbReference>
<keyword evidence="1" id="KW-0472">Membrane</keyword>
<accession>A0A125W2G1</accession>
<dbReference type="RefSeq" id="WP_002356499.1">
    <property type="nucleotide sequence ID" value="NZ_GL454487.1"/>
</dbReference>
<feature type="transmembrane region" description="Helical" evidence="1">
    <location>
        <begin position="14"/>
        <end position="35"/>
    </location>
</feature>
<feature type="transmembrane region" description="Helical" evidence="1">
    <location>
        <begin position="138"/>
        <end position="158"/>
    </location>
</feature>
<comment type="caution">
    <text evidence="2">The sequence shown here is derived from an EMBL/GenBank/DDBJ whole genome shotgun (WGS) entry which is preliminary data.</text>
</comment>
<keyword evidence="1" id="KW-1133">Transmembrane helix</keyword>
<dbReference type="EMBL" id="AEBR01000102">
    <property type="protein sequence ID" value="EFM81580.1"/>
    <property type="molecule type" value="Genomic_DNA"/>
</dbReference>
<evidence type="ECO:0000313" key="2">
    <source>
        <dbReference type="EMBL" id="EFM81580.1"/>
    </source>
</evidence>
<dbReference type="Proteomes" id="UP000004846">
    <property type="component" value="Unassembled WGS sequence"/>
</dbReference>
<dbReference type="AlphaFoldDB" id="A0A125W2G1"/>
<gene>
    <name evidence="2" type="ORF">HMPREF9498_02722</name>
</gene>
<proteinExistence type="predicted"/>